<feature type="domain" description="Creatinase N-terminal" evidence="2">
    <location>
        <begin position="13"/>
        <end position="147"/>
    </location>
</feature>
<dbReference type="CDD" id="cd01092">
    <property type="entry name" value="APP-like"/>
    <property type="match status" value="1"/>
</dbReference>
<dbReference type="EMBL" id="FRDI01000005">
    <property type="protein sequence ID" value="SHN62743.1"/>
    <property type="molecule type" value="Genomic_DNA"/>
</dbReference>
<keyword evidence="3" id="KW-0645">Protease</keyword>
<proteinExistence type="predicted"/>
<dbReference type="Gene3D" id="3.90.230.10">
    <property type="entry name" value="Creatinase/methionine aminopeptidase superfamily"/>
    <property type="match status" value="1"/>
</dbReference>
<dbReference type="Gene3D" id="3.40.350.10">
    <property type="entry name" value="Creatinase/prolidase N-terminal domain"/>
    <property type="match status" value="1"/>
</dbReference>
<keyword evidence="3" id="KW-0031">Aminopeptidase</keyword>
<dbReference type="InterPro" id="IPR036005">
    <property type="entry name" value="Creatinase/aminopeptidase-like"/>
</dbReference>
<keyword evidence="4" id="KW-1185">Reference proteome</keyword>
<keyword evidence="3" id="KW-0378">Hydrolase</keyword>
<dbReference type="Pfam" id="PF01321">
    <property type="entry name" value="Creatinase_N"/>
    <property type="match status" value="1"/>
</dbReference>
<dbReference type="Proteomes" id="UP000186469">
    <property type="component" value="Unassembled WGS sequence"/>
</dbReference>
<reference evidence="3 4" key="1">
    <citation type="submission" date="2016-12" db="EMBL/GenBank/DDBJ databases">
        <authorList>
            <person name="Song W.-J."/>
            <person name="Kurnit D.M."/>
        </authorList>
    </citation>
    <scope>NUCLEOTIDE SEQUENCE [LARGE SCALE GENOMIC DNA]</scope>
    <source>
        <strain evidence="3 4">DSM 11393</strain>
    </source>
</reference>
<dbReference type="InterPro" id="IPR029149">
    <property type="entry name" value="Creatin/AminoP/Spt16_N"/>
</dbReference>
<dbReference type="GO" id="GO:0008235">
    <property type="term" value="F:metalloexopeptidase activity"/>
    <property type="evidence" value="ECO:0007669"/>
    <property type="project" value="UniProtKB-ARBA"/>
</dbReference>
<sequence length="364" mass="41182">MNNTITAEIYETRREKLRKKMHSKGLDALIINYDANRFYLSGFELKDSQKNESSGLLIITSSGKDWLCTDSRFYEAAKRLWDEKYIFIYKTNPAEQIGELIKNNITGKIGFEANTTSVNFYHKLLSFFNTNQTLVPSDGLVEELRIIKDNHEIELLSRACKLNHELMNAVPQMLKNGASEIQIAWDIEQFFRNKGASGLSFESIVAIGKNAALPHAIPSNEKTIDNCPVLVDVGCRLNDYCSDQTRTFWVGDKPTKSFKETFSQVQEAQMAAIEILRPGLSVNEAYSTALNIFKKYKVEQYFTHGLGHGIGLETHETPSLNATRTTILEAGMVITVEPGLYYSDWGGVRLEFMVLITENGYKIL</sequence>
<feature type="domain" description="Peptidase M24" evidence="1">
    <location>
        <begin position="154"/>
        <end position="358"/>
    </location>
</feature>
<evidence type="ECO:0000259" key="2">
    <source>
        <dbReference type="Pfam" id="PF01321"/>
    </source>
</evidence>
<dbReference type="InterPro" id="IPR000994">
    <property type="entry name" value="Pept_M24"/>
</dbReference>
<dbReference type="PANTHER" id="PTHR46112:SF3">
    <property type="entry name" value="AMINOPEPTIDASE YPDF"/>
    <property type="match status" value="1"/>
</dbReference>
<name>A0A1M7SW48_9BACT</name>
<dbReference type="RefSeq" id="WP_072696991.1">
    <property type="nucleotide sequence ID" value="NZ_FRDI01000005.1"/>
</dbReference>
<dbReference type="PRINTS" id="PR00599">
    <property type="entry name" value="MAPEPTIDASE"/>
</dbReference>
<dbReference type="PANTHER" id="PTHR46112">
    <property type="entry name" value="AMINOPEPTIDASE"/>
    <property type="match status" value="1"/>
</dbReference>
<protein>
    <submittedName>
        <fullName evidence="3">Xaa-Pro aminopeptidase</fullName>
    </submittedName>
</protein>
<evidence type="ECO:0000313" key="4">
    <source>
        <dbReference type="Proteomes" id="UP000186469"/>
    </source>
</evidence>
<evidence type="ECO:0000259" key="1">
    <source>
        <dbReference type="Pfam" id="PF00557"/>
    </source>
</evidence>
<dbReference type="STRING" id="1121455.SAMN02745728_01298"/>
<dbReference type="InterPro" id="IPR000587">
    <property type="entry name" value="Creatinase_N"/>
</dbReference>
<dbReference type="SUPFAM" id="SSF55920">
    <property type="entry name" value="Creatinase/aminopeptidase"/>
    <property type="match status" value="1"/>
</dbReference>
<gene>
    <name evidence="3" type="ORF">SAMN02745728_01298</name>
</gene>
<dbReference type="GO" id="GO:0004177">
    <property type="term" value="F:aminopeptidase activity"/>
    <property type="evidence" value="ECO:0007669"/>
    <property type="project" value="UniProtKB-KW"/>
</dbReference>
<dbReference type="InterPro" id="IPR001714">
    <property type="entry name" value="Pept_M24_MAP"/>
</dbReference>
<dbReference type="OrthoDB" id="9806388at2"/>
<dbReference type="Pfam" id="PF00557">
    <property type="entry name" value="Peptidase_M24"/>
    <property type="match status" value="1"/>
</dbReference>
<evidence type="ECO:0000313" key="3">
    <source>
        <dbReference type="EMBL" id="SHN62743.1"/>
    </source>
</evidence>
<dbReference type="AlphaFoldDB" id="A0A1M7SW48"/>
<dbReference type="InterPro" id="IPR050659">
    <property type="entry name" value="Peptidase_M24B"/>
</dbReference>
<accession>A0A1M7SW48</accession>
<organism evidence="3 4">
    <name type="scientific">Desulfovibrio litoralis DSM 11393</name>
    <dbReference type="NCBI Taxonomy" id="1121455"/>
    <lineage>
        <taxon>Bacteria</taxon>
        <taxon>Pseudomonadati</taxon>
        <taxon>Thermodesulfobacteriota</taxon>
        <taxon>Desulfovibrionia</taxon>
        <taxon>Desulfovibrionales</taxon>
        <taxon>Desulfovibrionaceae</taxon>
        <taxon>Desulfovibrio</taxon>
    </lineage>
</organism>
<dbReference type="SUPFAM" id="SSF53092">
    <property type="entry name" value="Creatinase/prolidase N-terminal domain"/>
    <property type="match status" value="1"/>
</dbReference>